<organism evidence="9 10">
    <name type="scientific">Morus notabilis</name>
    <dbReference type="NCBI Taxonomy" id="981085"/>
    <lineage>
        <taxon>Eukaryota</taxon>
        <taxon>Viridiplantae</taxon>
        <taxon>Streptophyta</taxon>
        <taxon>Embryophyta</taxon>
        <taxon>Tracheophyta</taxon>
        <taxon>Spermatophyta</taxon>
        <taxon>Magnoliopsida</taxon>
        <taxon>eudicotyledons</taxon>
        <taxon>Gunneridae</taxon>
        <taxon>Pentapetalae</taxon>
        <taxon>rosids</taxon>
        <taxon>fabids</taxon>
        <taxon>Rosales</taxon>
        <taxon>Moraceae</taxon>
        <taxon>Moreae</taxon>
        <taxon>Morus</taxon>
    </lineage>
</organism>
<name>W9SQ22_9ROSA</name>
<evidence type="ECO:0000313" key="9">
    <source>
        <dbReference type="EMBL" id="EXC20505.1"/>
    </source>
</evidence>
<evidence type="ECO:0000256" key="7">
    <source>
        <dbReference type="SAM" id="MobiDB-lite"/>
    </source>
</evidence>
<dbReference type="STRING" id="981085.W9SQ22"/>
<sequence length="316" mass="36185">MVMPELVVVSVELAFIDHENEKTFNCMRLKKQRRVRKSLRLYVTCFGFRKPFKVLCDGTFVHHLLVNRIVPADDALTNLLGAPVKLFTTRCVLAELKRLGQAYSESLDAANNLMIARCEHEKPKAADACIAEIIGETNSEHFFVASQDGDLRKKFKEIHGVPIIFALRNALFLEPISATQREHAKTLDKERSHMSEREQNVLKERVKNIKEEIGDQNLSVQAFKNTPKGKNGMWVKDTVQFKRKKVKGPNPLSCKKKKNPLNKNPVPAKALDEKEPTAREMEASERSGERGSKRLGKGRREGRRKIWRRVEEREFG</sequence>
<evidence type="ECO:0000256" key="5">
    <source>
        <dbReference type="ARBA" id="ARBA00037300"/>
    </source>
</evidence>
<evidence type="ECO:0000256" key="1">
    <source>
        <dbReference type="ARBA" id="ARBA00004604"/>
    </source>
</evidence>
<dbReference type="InterPro" id="IPR006984">
    <property type="entry name" value="Fcf1/UTP23"/>
</dbReference>
<feature type="compositionally biased region" description="Basic and acidic residues" evidence="7">
    <location>
        <begin position="270"/>
        <end position="292"/>
    </location>
</feature>
<dbReference type="EMBL" id="KE345919">
    <property type="protein sequence ID" value="EXC20505.1"/>
    <property type="molecule type" value="Genomic_DNA"/>
</dbReference>
<dbReference type="AlphaFoldDB" id="W9SQ22"/>
<dbReference type="InterPro" id="IPR029060">
    <property type="entry name" value="PIN-like_dom_sf"/>
</dbReference>
<dbReference type="Proteomes" id="UP000030645">
    <property type="component" value="Unassembled WGS sequence"/>
</dbReference>
<evidence type="ECO:0000256" key="3">
    <source>
        <dbReference type="ARBA" id="ARBA00022552"/>
    </source>
</evidence>
<keyword evidence="2" id="KW-0690">Ribosome biogenesis</keyword>
<feature type="domain" description="UTP23 sensor motif region" evidence="8">
    <location>
        <begin position="241"/>
        <end position="258"/>
    </location>
</feature>
<protein>
    <recommendedName>
        <fullName evidence="8">UTP23 sensor motif region domain-containing protein</fullName>
    </recommendedName>
</protein>
<evidence type="ECO:0000256" key="4">
    <source>
        <dbReference type="ARBA" id="ARBA00023242"/>
    </source>
</evidence>
<dbReference type="InterPro" id="IPR057776">
    <property type="entry name" value="UTP23_sensor"/>
</dbReference>
<evidence type="ECO:0000256" key="2">
    <source>
        <dbReference type="ARBA" id="ARBA00022517"/>
    </source>
</evidence>
<proteinExistence type="inferred from homology"/>
<evidence type="ECO:0000313" key="10">
    <source>
        <dbReference type="Proteomes" id="UP000030645"/>
    </source>
</evidence>
<dbReference type="eggNOG" id="KOG3164">
    <property type="taxonomic scope" value="Eukaryota"/>
</dbReference>
<dbReference type="CDD" id="cd08553">
    <property type="entry name" value="PIN_Fcf1-like"/>
    <property type="match status" value="1"/>
</dbReference>
<keyword evidence="4" id="KW-0539">Nucleus</keyword>
<dbReference type="Pfam" id="PF04900">
    <property type="entry name" value="Fcf1"/>
    <property type="match status" value="1"/>
</dbReference>
<comment type="subcellular location">
    <subcellularLocation>
        <location evidence="1">Nucleus</location>
        <location evidence="1">Nucleolus</location>
    </subcellularLocation>
</comment>
<keyword evidence="10" id="KW-1185">Reference proteome</keyword>
<comment type="similarity">
    <text evidence="6">Belongs to the UTP23/FCF1 family. UTP23 subfamily.</text>
</comment>
<dbReference type="Pfam" id="PF24779">
    <property type="entry name" value="UTP23_sensor"/>
    <property type="match status" value="1"/>
</dbReference>
<dbReference type="SUPFAM" id="SSF88723">
    <property type="entry name" value="PIN domain-like"/>
    <property type="match status" value="1"/>
</dbReference>
<accession>W9SQ22</accession>
<dbReference type="FunFam" id="3.40.50.1010:FF:000006">
    <property type="entry name" value="rRNA-processing protein UTP23 homolog"/>
    <property type="match status" value="1"/>
</dbReference>
<dbReference type="Gene3D" id="3.40.50.1010">
    <property type="entry name" value="5'-nuclease"/>
    <property type="match status" value="1"/>
</dbReference>
<comment type="function">
    <text evidence="5">Involved in rRNA-processing and ribosome biogenesis.</text>
</comment>
<evidence type="ECO:0000259" key="8">
    <source>
        <dbReference type="Pfam" id="PF24779"/>
    </source>
</evidence>
<feature type="region of interest" description="Disordered" evidence="7">
    <location>
        <begin position="246"/>
        <end position="316"/>
    </location>
</feature>
<gene>
    <name evidence="9" type="ORF">L484_027058</name>
</gene>
<dbReference type="GO" id="GO:0032040">
    <property type="term" value="C:small-subunit processome"/>
    <property type="evidence" value="ECO:0007669"/>
    <property type="project" value="InterPro"/>
</dbReference>
<feature type="compositionally biased region" description="Basic residues" evidence="7">
    <location>
        <begin position="293"/>
        <end position="307"/>
    </location>
</feature>
<keyword evidence="3" id="KW-0698">rRNA processing</keyword>
<evidence type="ECO:0000256" key="6">
    <source>
        <dbReference type="ARBA" id="ARBA00038503"/>
    </source>
</evidence>
<dbReference type="PANTHER" id="PTHR12416">
    <property type="entry name" value="RRNA-PROCESSING PROTEIN UTP23 HOMOLOG"/>
    <property type="match status" value="1"/>
</dbReference>
<dbReference type="GO" id="GO:0006364">
    <property type="term" value="P:rRNA processing"/>
    <property type="evidence" value="ECO:0007669"/>
    <property type="project" value="UniProtKB-KW"/>
</dbReference>
<reference evidence="10" key="1">
    <citation type="submission" date="2013-01" db="EMBL/GenBank/DDBJ databases">
        <title>Draft Genome Sequence of a Mulberry Tree, Morus notabilis C.K. Schneid.</title>
        <authorList>
            <person name="He N."/>
            <person name="Zhao S."/>
        </authorList>
    </citation>
    <scope>NUCLEOTIDE SEQUENCE</scope>
</reference>